<reference evidence="8 9" key="1">
    <citation type="submission" date="2019-08" db="EMBL/GenBank/DDBJ databases">
        <title>Genomic characterization of a novel candidate phylum (ARYD3) from a high temperature, high salinity tertiary oil reservoir in north central Oklahoma, USA.</title>
        <authorList>
            <person name="Youssef N.H."/>
            <person name="Yadav A."/>
            <person name="Elshahed M.S."/>
        </authorList>
    </citation>
    <scope>NUCLEOTIDE SEQUENCE [LARGE SCALE GENOMIC DNA]</scope>
    <source>
        <strain evidence="8">ARYD1</strain>
    </source>
</reference>
<dbReference type="Proteomes" id="UP000323337">
    <property type="component" value="Unassembled WGS sequence"/>
</dbReference>
<evidence type="ECO:0000256" key="3">
    <source>
        <dbReference type="ARBA" id="ARBA00022741"/>
    </source>
</evidence>
<evidence type="ECO:0000313" key="8">
    <source>
        <dbReference type="EMBL" id="TYB32765.1"/>
    </source>
</evidence>
<dbReference type="InterPro" id="IPR003594">
    <property type="entry name" value="HATPase_dom"/>
</dbReference>
<keyword evidence="4 8" id="KW-0418">Kinase</keyword>
<proteinExistence type="predicted"/>
<accession>A0A5D0MLF3</accession>
<evidence type="ECO:0000259" key="7">
    <source>
        <dbReference type="PROSITE" id="PS50109"/>
    </source>
</evidence>
<dbReference type="InterPro" id="IPR036890">
    <property type="entry name" value="HATPase_C_sf"/>
</dbReference>
<feature type="domain" description="Histidine kinase" evidence="7">
    <location>
        <begin position="502"/>
        <end position="723"/>
    </location>
</feature>
<keyword evidence="2" id="KW-0808">Transferase</keyword>
<dbReference type="GO" id="GO:0000160">
    <property type="term" value="P:phosphorelay signal transduction system"/>
    <property type="evidence" value="ECO:0007669"/>
    <property type="project" value="UniProtKB-KW"/>
</dbReference>
<keyword evidence="3" id="KW-0547">Nucleotide-binding</keyword>
<dbReference type="Pfam" id="PF13589">
    <property type="entry name" value="HATPase_c_3"/>
    <property type="match status" value="1"/>
</dbReference>
<organism evidence="8 9">
    <name type="scientific">Flexistipes sinusarabici</name>
    <dbReference type="NCBI Taxonomy" id="2352"/>
    <lineage>
        <taxon>Bacteria</taxon>
        <taxon>Pseudomonadati</taxon>
        <taxon>Deferribacterota</taxon>
        <taxon>Deferribacteres</taxon>
        <taxon>Deferribacterales</taxon>
        <taxon>Flexistipitaceae</taxon>
        <taxon>Flexistipes</taxon>
    </lineage>
</organism>
<dbReference type="SMART" id="SM00387">
    <property type="entry name" value="HATPase_c"/>
    <property type="match status" value="1"/>
</dbReference>
<dbReference type="PANTHER" id="PTHR43065">
    <property type="entry name" value="SENSOR HISTIDINE KINASE"/>
    <property type="match status" value="1"/>
</dbReference>
<dbReference type="RefSeq" id="WP_303701717.1">
    <property type="nucleotide sequence ID" value="NZ_VSIV01000271.1"/>
</dbReference>
<name>A0A5D0MLF3_FLESI</name>
<gene>
    <name evidence="8" type="ORF">FXF49_09820</name>
</gene>
<dbReference type="PROSITE" id="PS50109">
    <property type="entry name" value="HIS_KIN"/>
    <property type="match status" value="1"/>
</dbReference>
<sequence length="728" mass="83456">MNGKNNAFKIRPAGRHILTIGRDLIKDKYAAIVELVKNAYDADSSEIRIIFEAHRDNNGYSVVIKDNGHGMSRDTVINKWLVPSTEDKVNRQKSPNGRTMQGSKGIGRYAASVLGDDLLLETITNGEVTRVYVCWSDFENSVFLEDVEILVETDETDKPNGTYLEISGGKEYFEEWDEKQFDKLRFELKKLMPPEEEKVHTGQELSGTDSFDIFFKITNFSEKLDIEEYLKPYPLLNLFDYRISGKINSDGKGSLTYSQQKARNTVDENIEFNLENPTDCGELTFDIRVYDRESESLDALIGRGLKDEKSGDYLGKLQTKRLLNEYCGIGVYRNGFRIRPLGDPDFDWLRLNARRVQNPSKCIGNNQVIGYVLIESEAESNLIEKSARDGLKENIPFEKLKEITKEVISKLEERRFSYRKKVGLGRSALKIEQELEKLFNYDNLKTGIRTKLKKQGIDNKSTENIIELIEEEEKGKNRIVENIRETVAIYQGQATLGKIINIVLHEGRSPLNAFKNQKANLEDRIKRFKNKRDPMIAENILEIAERYSVNVDKFVKLFERLDPLASGKRGPKRNFLVKKTIIDSFEIFEKQLKENDICFNVSGSDYLEFFGWYQDFFTIFTNLIDNSIYWITHKSVPEKKITVSIANNKGELQYIDYKDSGPGIEGFLIDNGTIFEPEFSTKPEGTGLGLALAGEASDRNNLDLKAFESPEGAYFRLQIREGEENEKN</sequence>
<dbReference type="Gene3D" id="3.30.565.10">
    <property type="entry name" value="Histidine kinase-like ATPase, C-terminal domain"/>
    <property type="match status" value="2"/>
</dbReference>
<evidence type="ECO:0000256" key="4">
    <source>
        <dbReference type="ARBA" id="ARBA00022777"/>
    </source>
</evidence>
<dbReference type="PANTHER" id="PTHR43065:SF10">
    <property type="entry name" value="PEROXIDE STRESS-ACTIVATED HISTIDINE KINASE MAK3"/>
    <property type="match status" value="1"/>
</dbReference>
<evidence type="ECO:0000256" key="1">
    <source>
        <dbReference type="ARBA" id="ARBA00022553"/>
    </source>
</evidence>
<dbReference type="GO" id="GO:0016301">
    <property type="term" value="F:kinase activity"/>
    <property type="evidence" value="ECO:0007669"/>
    <property type="project" value="UniProtKB-KW"/>
</dbReference>
<dbReference type="GO" id="GO:0005524">
    <property type="term" value="F:ATP binding"/>
    <property type="evidence" value="ECO:0007669"/>
    <property type="project" value="UniProtKB-KW"/>
</dbReference>
<comment type="caution">
    <text evidence="8">The sequence shown here is derived from an EMBL/GenBank/DDBJ whole genome shotgun (WGS) entry which is preliminary data.</text>
</comment>
<dbReference type="AlphaFoldDB" id="A0A5D0MLF3"/>
<keyword evidence="5" id="KW-0067">ATP-binding</keyword>
<dbReference type="EMBL" id="VSIV01000271">
    <property type="protein sequence ID" value="TYB32765.1"/>
    <property type="molecule type" value="Genomic_DNA"/>
</dbReference>
<evidence type="ECO:0000256" key="5">
    <source>
        <dbReference type="ARBA" id="ARBA00022840"/>
    </source>
</evidence>
<dbReference type="SUPFAM" id="SSF55874">
    <property type="entry name" value="ATPase domain of HSP90 chaperone/DNA topoisomerase II/histidine kinase"/>
    <property type="match status" value="2"/>
</dbReference>
<keyword evidence="1" id="KW-0597">Phosphoprotein</keyword>
<dbReference type="Pfam" id="PF02518">
    <property type="entry name" value="HATPase_c"/>
    <property type="match status" value="1"/>
</dbReference>
<evidence type="ECO:0000256" key="6">
    <source>
        <dbReference type="ARBA" id="ARBA00023012"/>
    </source>
</evidence>
<protein>
    <submittedName>
        <fullName evidence="8">Sensor histidine kinase</fullName>
    </submittedName>
</protein>
<dbReference type="InterPro" id="IPR005467">
    <property type="entry name" value="His_kinase_dom"/>
</dbReference>
<evidence type="ECO:0000256" key="2">
    <source>
        <dbReference type="ARBA" id="ARBA00022679"/>
    </source>
</evidence>
<evidence type="ECO:0000313" key="9">
    <source>
        <dbReference type="Proteomes" id="UP000323337"/>
    </source>
</evidence>
<keyword evidence="6" id="KW-0902">Two-component regulatory system</keyword>